<accession>A0A8H7E4K0</accession>
<dbReference type="InterPro" id="IPR036361">
    <property type="entry name" value="SAP_dom_sf"/>
</dbReference>
<evidence type="ECO:0000256" key="2">
    <source>
        <dbReference type="ARBA" id="ARBA00046328"/>
    </source>
</evidence>
<proteinExistence type="inferred from homology"/>
<comment type="similarity">
    <text evidence="2">Belongs to the SAP domain-containing ribonucleoprotein family.</text>
</comment>
<dbReference type="Gene3D" id="1.10.720.30">
    <property type="entry name" value="SAP domain"/>
    <property type="match status" value="1"/>
</dbReference>
<feature type="region of interest" description="Disordered" evidence="3">
    <location>
        <begin position="19"/>
        <end position="259"/>
    </location>
</feature>
<evidence type="ECO:0000313" key="6">
    <source>
        <dbReference type="Proteomes" id="UP000606974"/>
    </source>
</evidence>
<dbReference type="EMBL" id="JAACFV010000055">
    <property type="protein sequence ID" value="KAF7508345.1"/>
    <property type="molecule type" value="Genomic_DNA"/>
</dbReference>
<sequence>MPEYGKKTVVELTEILKRRSLPHTGKKAELVARLNEADKSEGAKTNEPAPSVATPASESTAEKTEPSAGPHSPEQRVQDGDAPANTTNTSSLAPPPATQTEREGSATTDAKLATAVDYSMGLNQSSFDDELKKRKARAERFGAPVKEVDAEAEKAAERAKRFGTDGAANGGVGKLDEALPEERERRGKRGRDGESSLDDPGLKQGRGGKRRFQGRGGRNDRRGEKPVGVQKSVSKASSTFSSEKDRLAAEARKKKFATA</sequence>
<feature type="compositionally biased region" description="Basic and acidic residues" evidence="3">
    <location>
        <begin position="26"/>
        <end position="44"/>
    </location>
</feature>
<dbReference type="Pfam" id="PF02037">
    <property type="entry name" value="SAP"/>
    <property type="match status" value="1"/>
</dbReference>
<dbReference type="InterPro" id="IPR052240">
    <property type="entry name" value="SAP_domain_ribonucleoprotein"/>
</dbReference>
<evidence type="ECO:0000313" key="5">
    <source>
        <dbReference type="EMBL" id="KAF7508345.1"/>
    </source>
</evidence>
<dbReference type="PANTHER" id="PTHR46551:SF1">
    <property type="entry name" value="SAP DOMAIN-CONTAINING RIBONUCLEOPROTEIN"/>
    <property type="match status" value="1"/>
</dbReference>
<evidence type="ECO:0000256" key="3">
    <source>
        <dbReference type="SAM" id="MobiDB-lite"/>
    </source>
</evidence>
<dbReference type="AlphaFoldDB" id="A0A8H7E4K0"/>
<dbReference type="PANTHER" id="PTHR46551">
    <property type="entry name" value="SAP DOMAIN-CONTAINING RIBONUCLEOPROTEIN"/>
    <property type="match status" value="1"/>
</dbReference>
<organism evidence="5 6">
    <name type="scientific">Endocarpon pusillum</name>
    <dbReference type="NCBI Taxonomy" id="364733"/>
    <lineage>
        <taxon>Eukaryota</taxon>
        <taxon>Fungi</taxon>
        <taxon>Dikarya</taxon>
        <taxon>Ascomycota</taxon>
        <taxon>Pezizomycotina</taxon>
        <taxon>Eurotiomycetes</taxon>
        <taxon>Chaetothyriomycetidae</taxon>
        <taxon>Verrucariales</taxon>
        <taxon>Verrucariaceae</taxon>
        <taxon>Endocarpon</taxon>
    </lineage>
</organism>
<dbReference type="SMART" id="SM00513">
    <property type="entry name" value="SAP"/>
    <property type="match status" value="1"/>
</dbReference>
<dbReference type="Proteomes" id="UP000606974">
    <property type="component" value="Unassembled WGS sequence"/>
</dbReference>
<keyword evidence="1" id="KW-0597">Phosphoprotein</keyword>
<feature type="compositionally biased region" description="Basic and acidic residues" evidence="3">
    <location>
        <begin position="146"/>
        <end position="163"/>
    </location>
</feature>
<feature type="compositionally biased region" description="Basic and acidic residues" evidence="3">
    <location>
        <begin position="174"/>
        <end position="194"/>
    </location>
</feature>
<dbReference type="OrthoDB" id="445357at2759"/>
<dbReference type="GO" id="GO:0016973">
    <property type="term" value="P:poly(A)+ mRNA export from nucleus"/>
    <property type="evidence" value="ECO:0007669"/>
    <property type="project" value="TreeGrafter"/>
</dbReference>
<reference evidence="5" key="1">
    <citation type="submission" date="2020-02" db="EMBL/GenBank/DDBJ databases">
        <authorList>
            <person name="Palmer J.M."/>
        </authorList>
    </citation>
    <scope>NUCLEOTIDE SEQUENCE</scope>
    <source>
        <strain evidence="5">EPUS1.4</strain>
        <tissue evidence="5">Thallus</tissue>
    </source>
</reference>
<dbReference type="InterPro" id="IPR003034">
    <property type="entry name" value="SAP_dom"/>
</dbReference>
<keyword evidence="6" id="KW-1185">Reference proteome</keyword>
<dbReference type="InterPro" id="IPR040746">
    <property type="entry name" value="THO1_MOS11_C"/>
</dbReference>
<feature type="compositionally biased region" description="Basic and acidic residues" evidence="3">
    <location>
        <begin position="242"/>
        <end position="251"/>
    </location>
</feature>
<comment type="caution">
    <text evidence="5">The sequence shown here is derived from an EMBL/GenBank/DDBJ whole genome shotgun (WGS) entry which is preliminary data.</text>
</comment>
<name>A0A8H7E4K0_9EURO</name>
<feature type="domain" description="SAP" evidence="4">
    <location>
        <begin position="4"/>
        <end position="38"/>
    </location>
</feature>
<evidence type="ECO:0000259" key="4">
    <source>
        <dbReference type="PROSITE" id="PS50800"/>
    </source>
</evidence>
<dbReference type="PROSITE" id="PS50800">
    <property type="entry name" value="SAP"/>
    <property type="match status" value="1"/>
</dbReference>
<dbReference type="GO" id="GO:0005634">
    <property type="term" value="C:nucleus"/>
    <property type="evidence" value="ECO:0007669"/>
    <property type="project" value="TreeGrafter"/>
</dbReference>
<feature type="compositionally biased region" description="Low complexity" evidence="3">
    <location>
        <begin position="231"/>
        <end position="241"/>
    </location>
</feature>
<dbReference type="SUPFAM" id="SSF68906">
    <property type="entry name" value="SAP domain"/>
    <property type="match status" value="1"/>
</dbReference>
<dbReference type="Pfam" id="PF18592">
    <property type="entry name" value="Tho1_MOS11_C"/>
    <property type="match status" value="1"/>
</dbReference>
<gene>
    <name evidence="5" type="ORF">GJ744_009336</name>
</gene>
<evidence type="ECO:0000256" key="1">
    <source>
        <dbReference type="ARBA" id="ARBA00022553"/>
    </source>
</evidence>
<protein>
    <recommendedName>
        <fullName evidence="4">SAP domain-containing protein</fullName>
    </recommendedName>
</protein>